<dbReference type="SUPFAM" id="SSF53822">
    <property type="entry name" value="Periplasmic binding protein-like I"/>
    <property type="match status" value="1"/>
</dbReference>
<dbReference type="Proteomes" id="UP001172708">
    <property type="component" value="Unassembled WGS sequence"/>
</dbReference>
<organism evidence="6 7">
    <name type="scientific">Demequina muriae</name>
    <dbReference type="NCBI Taxonomy" id="3051664"/>
    <lineage>
        <taxon>Bacteria</taxon>
        <taxon>Bacillati</taxon>
        <taxon>Actinomycetota</taxon>
        <taxon>Actinomycetes</taxon>
        <taxon>Micrococcales</taxon>
        <taxon>Demequinaceae</taxon>
        <taxon>Demequina</taxon>
    </lineage>
</organism>
<keyword evidence="1" id="KW-0805">Transcription regulation</keyword>
<evidence type="ECO:0000259" key="4">
    <source>
        <dbReference type="PROSITE" id="PS50932"/>
    </source>
</evidence>
<dbReference type="PROSITE" id="PS50932">
    <property type="entry name" value="HTH_LACI_2"/>
    <property type="match status" value="1"/>
</dbReference>
<dbReference type="Pfam" id="PF00356">
    <property type="entry name" value="LacI"/>
    <property type="match status" value="1"/>
</dbReference>
<feature type="domain" description="HTH cro/C1-type" evidence="5">
    <location>
        <begin position="4"/>
        <end position="28"/>
    </location>
</feature>
<evidence type="ECO:0000256" key="1">
    <source>
        <dbReference type="ARBA" id="ARBA00023015"/>
    </source>
</evidence>
<dbReference type="RefSeq" id="WP_301141860.1">
    <property type="nucleotide sequence ID" value="NZ_JAUHQA010000001.1"/>
</dbReference>
<dbReference type="PROSITE" id="PS50943">
    <property type="entry name" value="HTH_CROC1"/>
    <property type="match status" value="1"/>
</dbReference>
<protein>
    <submittedName>
        <fullName evidence="6">LacI family DNA-binding transcriptional regulator</fullName>
    </submittedName>
</protein>
<dbReference type="InterPro" id="IPR000843">
    <property type="entry name" value="HTH_LacI"/>
</dbReference>
<dbReference type="SMART" id="SM00354">
    <property type="entry name" value="HTH_LACI"/>
    <property type="match status" value="1"/>
</dbReference>
<dbReference type="InterPro" id="IPR010982">
    <property type="entry name" value="Lambda_DNA-bd_dom_sf"/>
</dbReference>
<dbReference type="SUPFAM" id="SSF47413">
    <property type="entry name" value="lambda repressor-like DNA-binding domains"/>
    <property type="match status" value="1"/>
</dbReference>
<dbReference type="GO" id="GO:0003677">
    <property type="term" value="F:DNA binding"/>
    <property type="evidence" value="ECO:0007669"/>
    <property type="project" value="UniProtKB-KW"/>
</dbReference>
<proteinExistence type="predicted"/>
<dbReference type="Gene3D" id="3.40.50.2300">
    <property type="match status" value="2"/>
</dbReference>
<comment type="caution">
    <text evidence="6">The sequence shown here is derived from an EMBL/GenBank/DDBJ whole genome shotgun (WGS) entry which is preliminary data.</text>
</comment>
<name>A0ABT8GGB2_9MICO</name>
<reference evidence="6" key="1">
    <citation type="submission" date="2023-06" db="EMBL/GenBank/DDBJ databases">
        <title>Egi l300058.</title>
        <authorList>
            <person name="Gao L."/>
            <person name="Fang B.-Z."/>
            <person name="Li W.-J."/>
        </authorList>
    </citation>
    <scope>NUCLEOTIDE SEQUENCE</scope>
    <source>
        <strain evidence="6">EGI L300058</strain>
    </source>
</reference>
<dbReference type="PANTHER" id="PTHR30146:SF33">
    <property type="entry name" value="TRANSCRIPTIONAL REGULATOR"/>
    <property type="match status" value="1"/>
</dbReference>
<dbReference type="CDD" id="cd01392">
    <property type="entry name" value="HTH_LacI"/>
    <property type="match status" value="1"/>
</dbReference>
<accession>A0ABT8GGB2</accession>
<evidence type="ECO:0000313" key="6">
    <source>
        <dbReference type="EMBL" id="MDN4480465.1"/>
    </source>
</evidence>
<dbReference type="PRINTS" id="PR00036">
    <property type="entry name" value="HTHLACI"/>
</dbReference>
<keyword evidence="7" id="KW-1185">Reference proteome</keyword>
<dbReference type="Gene3D" id="1.10.260.40">
    <property type="entry name" value="lambda repressor-like DNA-binding domains"/>
    <property type="match status" value="1"/>
</dbReference>
<dbReference type="PANTHER" id="PTHR30146">
    <property type="entry name" value="LACI-RELATED TRANSCRIPTIONAL REPRESSOR"/>
    <property type="match status" value="1"/>
</dbReference>
<evidence type="ECO:0000313" key="7">
    <source>
        <dbReference type="Proteomes" id="UP001172708"/>
    </source>
</evidence>
<evidence type="ECO:0000259" key="5">
    <source>
        <dbReference type="PROSITE" id="PS50943"/>
    </source>
</evidence>
<dbReference type="EMBL" id="JAUHQA010000001">
    <property type="protein sequence ID" value="MDN4480465.1"/>
    <property type="molecule type" value="Genomic_DNA"/>
</dbReference>
<evidence type="ECO:0000256" key="2">
    <source>
        <dbReference type="ARBA" id="ARBA00023125"/>
    </source>
</evidence>
<gene>
    <name evidence="6" type="ORF">QQX02_05960</name>
</gene>
<feature type="domain" description="HTH lacI-type" evidence="4">
    <location>
        <begin position="3"/>
        <end position="58"/>
    </location>
</feature>
<sequence>MIATSKDVAERAGVSRSTVSQILNGRAELFTEETRARVAQAVADLGYLPSTAGRTLARGSSDIVIALIPNTTFGGNLQNNYEALTVELARRGLSLLLRFSSDSPESLERLAIGLKPRALLTMTPMPEAQRESLVARGVDVIEPDLSEGSDINAQVGALQARYLIEKGHRSLAYAHLRDSRADPFGAPRERAFVKECLARGLDRPQVINLDLSLEQASAALDELGAPGHAVACYNDDIAAALMHAAAVRGWSIPGDIAFIGMDNTPLSQFTTPPLTTISYDVAQVIAVSTQGILERLDRAERTAPQGTLNLDIIARESA</sequence>
<dbReference type="InterPro" id="IPR001387">
    <property type="entry name" value="Cro/C1-type_HTH"/>
</dbReference>
<dbReference type="InterPro" id="IPR046335">
    <property type="entry name" value="LacI/GalR-like_sensor"/>
</dbReference>
<keyword evidence="3" id="KW-0804">Transcription</keyword>
<dbReference type="InterPro" id="IPR028082">
    <property type="entry name" value="Peripla_BP_I"/>
</dbReference>
<evidence type="ECO:0000256" key="3">
    <source>
        <dbReference type="ARBA" id="ARBA00023163"/>
    </source>
</evidence>
<dbReference type="Pfam" id="PF13377">
    <property type="entry name" value="Peripla_BP_3"/>
    <property type="match status" value="1"/>
</dbReference>
<keyword evidence="2 6" id="KW-0238">DNA-binding</keyword>